<dbReference type="GO" id="GO:0043130">
    <property type="term" value="F:ubiquitin binding"/>
    <property type="evidence" value="ECO:0007669"/>
    <property type="project" value="TreeGrafter"/>
</dbReference>
<dbReference type="EMBL" id="CAXDID020000174">
    <property type="protein sequence ID" value="CAL6048297.1"/>
    <property type="molecule type" value="Genomic_DNA"/>
</dbReference>
<evidence type="ECO:0000256" key="1">
    <source>
        <dbReference type="ARBA" id="ARBA00022490"/>
    </source>
</evidence>
<dbReference type="PANTHER" id="PTHR19849:SF0">
    <property type="entry name" value="PHOSPHOLIPASE A-2-ACTIVATING PROTEIN"/>
    <property type="match status" value="1"/>
</dbReference>
<dbReference type="GO" id="GO:0005634">
    <property type="term" value="C:nucleus"/>
    <property type="evidence" value="ECO:0007669"/>
    <property type="project" value="TreeGrafter"/>
</dbReference>
<dbReference type="Proteomes" id="UP001642409">
    <property type="component" value="Unassembled WGS sequence"/>
</dbReference>
<dbReference type="GO" id="GO:0043161">
    <property type="term" value="P:proteasome-mediated ubiquitin-dependent protein catabolic process"/>
    <property type="evidence" value="ECO:0007669"/>
    <property type="project" value="TreeGrafter"/>
</dbReference>
<organism evidence="4">
    <name type="scientific">Hexamita inflata</name>
    <dbReference type="NCBI Taxonomy" id="28002"/>
    <lineage>
        <taxon>Eukaryota</taxon>
        <taxon>Metamonada</taxon>
        <taxon>Diplomonadida</taxon>
        <taxon>Hexamitidae</taxon>
        <taxon>Hexamitinae</taxon>
        <taxon>Hexamita</taxon>
    </lineage>
</organism>
<keyword evidence="2" id="KW-0853">WD repeat</keyword>
<dbReference type="AlphaFoldDB" id="A0AA86Q7K8"/>
<protein>
    <submittedName>
        <fullName evidence="4">WD40 repeat protein</fullName>
    </submittedName>
    <submittedName>
        <fullName evidence="5">WD40_repeat protein</fullName>
    </submittedName>
</protein>
<gene>
    <name evidence="4" type="ORF">HINF_LOCUS41465</name>
    <name evidence="5" type="ORF">HINF_LOCUS42624</name>
</gene>
<dbReference type="InterPro" id="IPR015943">
    <property type="entry name" value="WD40/YVTN_repeat-like_dom_sf"/>
</dbReference>
<keyword evidence="3" id="KW-0677">Repeat</keyword>
<reference evidence="5 6" key="2">
    <citation type="submission" date="2024-07" db="EMBL/GenBank/DDBJ databases">
        <authorList>
            <person name="Akdeniz Z."/>
        </authorList>
    </citation>
    <scope>NUCLEOTIDE SEQUENCE [LARGE SCALE GENOMIC DNA]</scope>
</reference>
<evidence type="ECO:0000313" key="6">
    <source>
        <dbReference type="Proteomes" id="UP001642409"/>
    </source>
</evidence>
<dbReference type="SUPFAM" id="SSF50978">
    <property type="entry name" value="WD40 repeat-like"/>
    <property type="match status" value="1"/>
</dbReference>
<name>A0AA86Q7K8_9EUKA</name>
<dbReference type="PANTHER" id="PTHR19849">
    <property type="entry name" value="PHOSPHOLIPASE A-2-ACTIVATING PROTEIN"/>
    <property type="match status" value="1"/>
</dbReference>
<dbReference type="EMBL" id="CATOUU010000841">
    <property type="protein sequence ID" value="CAI9953820.1"/>
    <property type="molecule type" value="Genomic_DNA"/>
</dbReference>
<proteinExistence type="predicted"/>
<dbReference type="GO" id="GO:0005737">
    <property type="term" value="C:cytoplasm"/>
    <property type="evidence" value="ECO:0007669"/>
    <property type="project" value="TreeGrafter"/>
</dbReference>
<accession>A0AA86Q7K8</accession>
<comment type="caution">
    <text evidence="4">The sequence shown here is derived from an EMBL/GenBank/DDBJ whole genome shotgun (WGS) entry which is preliminary data.</text>
</comment>
<sequence length="281" mass="30617">MKLTAVLTAHRGPVTSVKIHNGQILSASADGTVAVFSNPQRPTYSHRLFGHTTRGLSSIHPLGDTVLLGADDKATLVHIATNSLLQYYINSENVSSVHQQQHAVFTASADGSVRQYERLSGTQLAIFRGHESAVLCVESRDHLIISGGQDGRVVFYNVNGITLHTLRLSGPVSDLKLNQRGDGLVVFVLGVGVLVFKLDLVQLKNTKLVRTFNVIEKRFLHQIEINTRKIVFGGQGRVAQFDLVSGQTEELIIENDDILCVCSENGVICAGGRSGRVWIIE</sequence>
<evidence type="ECO:0000256" key="2">
    <source>
        <dbReference type="ARBA" id="ARBA00022574"/>
    </source>
</evidence>
<dbReference type="SMART" id="SM00320">
    <property type="entry name" value="WD40"/>
    <property type="match status" value="3"/>
</dbReference>
<dbReference type="InterPro" id="IPR036322">
    <property type="entry name" value="WD40_repeat_dom_sf"/>
</dbReference>
<dbReference type="Pfam" id="PF00400">
    <property type="entry name" value="WD40"/>
    <property type="match status" value="2"/>
</dbReference>
<keyword evidence="1" id="KW-0963">Cytoplasm</keyword>
<reference evidence="4" key="1">
    <citation type="submission" date="2023-06" db="EMBL/GenBank/DDBJ databases">
        <authorList>
            <person name="Kurt Z."/>
        </authorList>
    </citation>
    <scope>NUCLEOTIDE SEQUENCE</scope>
</reference>
<keyword evidence="6" id="KW-1185">Reference proteome</keyword>
<dbReference type="InterPro" id="IPR001680">
    <property type="entry name" value="WD40_rpt"/>
</dbReference>
<dbReference type="GO" id="GO:0010992">
    <property type="term" value="P:ubiquitin recycling"/>
    <property type="evidence" value="ECO:0007669"/>
    <property type="project" value="TreeGrafter"/>
</dbReference>
<evidence type="ECO:0000256" key="3">
    <source>
        <dbReference type="ARBA" id="ARBA00022737"/>
    </source>
</evidence>
<evidence type="ECO:0000313" key="4">
    <source>
        <dbReference type="EMBL" id="CAI9953820.1"/>
    </source>
</evidence>
<dbReference type="Gene3D" id="2.130.10.10">
    <property type="entry name" value="YVTN repeat-like/Quinoprotein amine dehydrogenase"/>
    <property type="match status" value="1"/>
</dbReference>
<evidence type="ECO:0000313" key="5">
    <source>
        <dbReference type="EMBL" id="CAL6048297.1"/>
    </source>
</evidence>